<comment type="caution">
    <text evidence="3">The sequence shown here is derived from an EMBL/GenBank/DDBJ whole genome shotgun (WGS) entry which is preliminary data.</text>
</comment>
<feature type="region of interest" description="Disordered" evidence="1">
    <location>
        <begin position="405"/>
        <end position="430"/>
    </location>
</feature>
<feature type="region of interest" description="Disordered" evidence="1">
    <location>
        <begin position="577"/>
        <end position="622"/>
    </location>
</feature>
<dbReference type="InterPro" id="IPR013103">
    <property type="entry name" value="RVT_2"/>
</dbReference>
<gene>
    <name evidence="3" type="ORF">Tci_054458</name>
</gene>
<protein>
    <recommendedName>
        <fullName evidence="2">Reverse transcriptase Ty1/copia-type domain-containing protein</fullName>
    </recommendedName>
</protein>
<reference evidence="3" key="1">
    <citation type="journal article" date="2019" name="Sci. Rep.">
        <title>Draft genome of Tanacetum cinerariifolium, the natural source of mosquito coil.</title>
        <authorList>
            <person name="Yamashiro T."/>
            <person name="Shiraishi A."/>
            <person name="Satake H."/>
            <person name="Nakayama K."/>
        </authorList>
    </citation>
    <scope>NUCLEOTIDE SEQUENCE</scope>
</reference>
<sequence length="1291" mass="150039">MPKNEDIVYYDHENVGAEADFNNLETSITVSPIPTTRIHNAYPISQIIGNLSSTTQTRSMARINREQGGISQILNEDFHTCMFACFLSQEEPKRVHQAFKDPSWIEAMQEELLQFKMQKVWILVDLPHEKRAIGFVDPDHPDKVYKVVKELYGLHQAPRAWYETLATYLQENGFYKGQIDQTLFIKKQKGDVKQKEDGIFINQYKYVAEILKKFRLTEGKSASTPIDTEKPLLKDPNGEDVDVHIYRSMIGSLMYLTSSRPDIMFAFWRTVAIKSLNDVIRLQVLVDKKRVVVTEAAIRDALHLDDAEGVDCLPNEEIFIELDRMGYEKPTTKLTFYKAFFSSQWKFLIYTILQSMSVKRTSWNEFSSAMASAVICLSTEEQGDEEEQGTDNAAAEEPVTAVDDVADQSSQSPTPLTPPPQQPQDIPSTSQVAQDLEILKLKTRVKKLEKANKVKTIKLKRLRKVGTSQRIESSNDTLIEDVSNQGREFNRAEDAMKETEEVREYTADTQVEGRHIYHIDMDHAAKVLIVATVSEIVSAAAVISFAVPETISAAAIPTVTTLSIKVAAPVKAAVPSTRRKRGMVIRDPEEESSAKTPSETTSKDKGKGILVEEPKPMKKKQQVELDEAYARKLQEEFNQDIDWEAEIDHVKQRAKEEPFIQIYQVMKKRPQTEAQDRRNMMMYLKNTAGFTLDYFKGMSYDDIRPIFVAKFNANMEFLLKYKEPIEEEESRAIVTINETPAQKAAKRRKLIKEAKEAESIKQYLQIVPDEDDDVFTEATPLARKVPVVDYQVILVNNKPRYKIIKADDTHQLYASFITMLKFFDREDLETLWRIVKERFSTSKPNNFSDEYLLTALKTLFKRPDGQDNVWRNQNTVHGQALVKSWKLLTSCGVHIISFNTTQIILLVERRYPLMKFTLEQMLNVLRLQVEEDSEMSLELIRFTRQQLQELKIRSSKGPSNWLMGTPVDFLAFIMDRLKVDTLTLELLDRPTYELMKGSCKSLVELEFFLEEVYKATTDHRKYTTSVTKTKAADYGHIKWIEDLVPRTMWSQEPVSYDKHVLWGISHWGRKRQQFYGFAVNKESARDVYSKRRIITVTELKIVEWHNYKHLDWITMRRDDEKLYKFKEGDFKRLCIQDIEDIMFTRSIVIQRHMEDRQLGVESYQKKLNLTKPDTYRFDLKRKEAYTAYSNLRGFIYQNKDKQNRLMWIDELHKFSGGTLNDVRTTLDDRLKGIRIKYLPHTIWRKSDKERAAAMIQAIDKQLKTRRIMRSLEKFFGGRLYEGDFRMLQRTI</sequence>
<accession>A0A6L2N8M9</accession>
<feature type="compositionally biased region" description="Basic and acidic residues" evidence="1">
    <location>
        <begin position="601"/>
        <end position="616"/>
    </location>
</feature>
<feature type="domain" description="Reverse transcriptase Ty1/copia-type" evidence="2">
    <location>
        <begin position="131"/>
        <end position="187"/>
    </location>
</feature>
<proteinExistence type="predicted"/>
<evidence type="ECO:0000259" key="2">
    <source>
        <dbReference type="Pfam" id="PF07727"/>
    </source>
</evidence>
<evidence type="ECO:0000313" key="3">
    <source>
        <dbReference type="EMBL" id="GEU82480.1"/>
    </source>
</evidence>
<name>A0A6L2N8M9_TANCI</name>
<evidence type="ECO:0000256" key="1">
    <source>
        <dbReference type="SAM" id="MobiDB-lite"/>
    </source>
</evidence>
<organism evidence="3">
    <name type="scientific">Tanacetum cinerariifolium</name>
    <name type="common">Dalmatian daisy</name>
    <name type="synonym">Chrysanthemum cinerariifolium</name>
    <dbReference type="NCBI Taxonomy" id="118510"/>
    <lineage>
        <taxon>Eukaryota</taxon>
        <taxon>Viridiplantae</taxon>
        <taxon>Streptophyta</taxon>
        <taxon>Embryophyta</taxon>
        <taxon>Tracheophyta</taxon>
        <taxon>Spermatophyta</taxon>
        <taxon>Magnoliopsida</taxon>
        <taxon>eudicotyledons</taxon>
        <taxon>Gunneridae</taxon>
        <taxon>Pentapetalae</taxon>
        <taxon>asterids</taxon>
        <taxon>campanulids</taxon>
        <taxon>Asterales</taxon>
        <taxon>Asteraceae</taxon>
        <taxon>Asteroideae</taxon>
        <taxon>Anthemideae</taxon>
        <taxon>Anthemidinae</taxon>
        <taxon>Tanacetum</taxon>
    </lineage>
</organism>
<dbReference type="Pfam" id="PF07727">
    <property type="entry name" value="RVT_2"/>
    <property type="match status" value="1"/>
</dbReference>
<dbReference type="EMBL" id="BKCJ010008488">
    <property type="protein sequence ID" value="GEU82480.1"/>
    <property type="molecule type" value="Genomic_DNA"/>
</dbReference>